<evidence type="ECO:0000313" key="4">
    <source>
        <dbReference type="Proteomes" id="UP001152795"/>
    </source>
</evidence>
<protein>
    <submittedName>
        <fullName evidence="3">Sel1 repeat-containing 1A, partial</fullName>
    </submittedName>
</protein>
<dbReference type="PANTHER" id="PTHR13891">
    <property type="entry name" value="CYTOCHROME C OXIDASE ASSEMBLY FACTOR 7"/>
    <property type="match status" value="1"/>
</dbReference>
<accession>A0A6S7IMG2</accession>
<dbReference type="EMBL" id="CACRXK020010205">
    <property type="protein sequence ID" value="CAB4018876.1"/>
    <property type="molecule type" value="Genomic_DNA"/>
</dbReference>
<gene>
    <name evidence="3" type="ORF">PACLA_8A076406</name>
</gene>
<dbReference type="InterPro" id="IPR011990">
    <property type="entry name" value="TPR-like_helical_dom_sf"/>
</dbReference>
<dbReference type="PANTHER" id="PTHR13891:SF1">
    <property type="entry name" value="CYTOCHROME C OXIDASE ASSEMBLY FACTOR 7"/>
    <property type="match status" value="1"/>
</dbReference>
<dbReference type="OrthoDB" id="272077at2759"/>
<dbReference type="AlphaFoldDB" id="A0A6S7IMG2"/>
<comment type="caution">
    <text evidence="3">The sequence shown here is derived from an EMBL/GenBank/DDBJ whole genome shotgun (WGS) entry which is preliminary data.</text>
</comment>
<dbReference type="SUPFAM" id="SSF81901">
    <property type="entry name" value="HCP-like"/>
    <property type="match status" value="1"/>
</dbReference>
<reference evidence="3" key="1">
    <citation type="submission" date="2020-04" db="EMBL/GenBank/DDBJ databases">
        <authorList>
            <person name="Alioto T."/>
            <person name="Alioto T."/>
            <person name="Gomez Garrido J."/>
        </authorList>
    </citation>
    <scope>NUCLEOTIDE SEQUENCE</scope>
    <source>
        <strain evidence="3">A484AB</strain>
    </source>
</reference>
<keyword evidence="2" id="KW-0677">Repeat</keyword>
<organism evidence="3 4">
    <name type="scientific">Paramuricea clavata</name>
    <name type="common">Red gorgonian</name>
    <name type="synonym">Violescent sea-whip</name>
    <dbReference type="NCBI Taxonomy" id="317549"/>
    <lineage>
        <taxon>Eukaryota</taxon>
        <taxon>Metazoa</taxon>
        <taxon>Cnidaria</taxon>
        <taxon>Anthozoa</taxon>
        <taxon>Octocorallia</taxon>
        <taxon>Malacalcyonacea</taxon>
        <taxon>Plexauridae</taxon>
        <taxon>Paramuricea</taxon>
    </lineage>
</organism>
<evidence type="ECO:0000256" key="1">
    <source>
        <dbReference type="ARBA" id="ARBA00008486"/>
    </source>
</evidence>
<evidence type="ECO:0000313" key="3">
    <source>
        <dbReference type="EMBL" id="CAB4018876.1"/>
    </source>
</evidence>
<dbReference type="InterPro" id="IPR040239">
    <property type="entry name" value="HcpB-like"/>
</dbReference>
<dbReference type="Gene3D" id="1.25.40.10">
    <property type="entry name" value="Tetratricopeptide repeat domain"/>
    <property type="match status" value="1"/>
</dbReference>
<dbReference type="InterPro" id="IPR006597">
    <property type="entry name" value="Sel1-like"/>
</dbReference>
<dbReference type="GO" id="GO:0005758">
    <property type="term" value="C:mitochondrial intermembrane space"/>
    <property type="evidence" value="ECO:0007669"/>
    <property type="project" value="TreeGrafter"/>
</dbReference>
<dbReference type="Proteomes" id="UP001152795">
    <property type="component" value="Unassembled WGS sequence"/>
</dbReference>
<evidence type="ECO:0000256" key="2">
    <source>
        <dbReference type="ARBA" id="ARBA00022737"/>
    </source>
</evidence>
<dbReference type="Pfam" id="PF08238">
    <property type="entry name" value="Sel1"/>
    <property type="match status" value="2"/>
</dbReference>
<dbReference type="SMART" id="SM00671">
    <property type="entry name" value="SEL1"/>
    <property type="match status" value="2"/>
</dbReference>
<keyword evidence="4" id="KW-1185">Reference proteome</keyword>
<comment type="similarity">
    <text evidence="1">Belongs to the hcp beta-lactamase family.</text>
</comment>
<proteinExistence type="inferred from homology"/>
<name>A0A6S7IMG2_PARCT</name>
<sequence length="91" mass="9995">MDKAMQSFTKACDGNFRNGCFNLSVVYLTGCQGIDKDMVKALEYSVKSCKLGHSWGCINASRIYSQGDGVEVDLKKAQEFKKLAKECDGKG</sequence>